<dbReference type="Proteomes" id="UP000685013">
    <property type="component" value="Chromosome 8"/>
</dbReference>
<feature type="region of interest" description="Disordered" evidence="1">
    <location>
        <begin position="66"/>
        <end position="104"/>
    </location>
</feature>
<feature type="chain" id="PRO_5043563251" evidence="2">
    <location>
        <begin position="23"/>
        <end position="104"/>
    </location>
</feature>
<accession>A0AAV6N883</accession>
<organism evidence="3 4">
    <name type="scientific">Cucurbita argyrosperma subsp. sororia</name>
    <dbReference type="NCBI Taxonomy" id="37648"/>
    <lineage>
        <taxon>Eukaryota</taxon>
        <taxon>Viridiplantae</taxon>
        <taxon>Streptophyta</taxon>
        <taxon>Embryophyta</taxon>
        <taxon>Tracheophyta</taxon>
        <taxon>Spermatophyta</taxon>
        <taxon>Magnoliopsida</taxon>
        <taxon>eudicotyledons</taxon>
        <taxon>Gunneridae</taxon>
        <taxon>Pentapetalae</taxon>
        <taxon>rosids</taxon>
        <taxon>fabids</taxon>
        <taxon>Cucurbitales</taxon>
        <taxon>Cucurbitaceae</taxon>
        <taxon>Cucurbiteae</taxon>
        <taxon>Cucurbita</taxon>
    </lineage>
</organism>
<feature type="compositionally biased region" description="Basic and acidic residues" evidence="1">
    <location>
        <begin position="88"/>
        <end position="104"/>
    </location>
</feature>
<keyword evidence="4" id="KW-1185">Reference proteome</keyword>
<evidence type="ECO:0000256" key="2">
    <source>
        <dbReference type="SAM" id="SignalP"/>
    </source>
</evidence>
<comment type="caution">
    <text evidence="3">The sequence shown here is derived from an EMBL/GenBank/DDBJ whole genome shotgun (WGS) entry which is preliminary data.</text>
</comment>
<dbReference type="AlphaFoldDB" id="A0AAV6N883"/>
<dbReference type="EMBL" id="JAGKQH010000008">
    <property type="protein sequence ID" value="KAG6594018.1"/>
    <property type="molecule type" value="Genomic_DNA"/>
</dbReference>
<evidence type="ECO:0000313" key="3">
    <source>
        <dbReference type="EMBL" id="KAG6594018.1"/>
    </source>
</evidence>
<protein>
    <submittedName>
        <fullName evidence="3">Uncharacterized protein</fullName>
    </submittedName>
</protein>
<feature type="signal peptide" evidence="2">
    <location>
        <begin position="1"/>
        <end position="22"/>
    </location>
</feature>
<evidence type="ECO:0000313" key="4">
    <source>
        <dbReference type="Proteomes" id="UP000685013"/>
    </source>
</evidence>
<reference evidence="3 4" key="1">
    <citation type="journal article" date="2021" name="Hortic Res">
        <title>The domestication of Cucurbita argyrosperma as revealed by the genome of its wild relative.</title>
        <authorList>
            <person name="Barrera-Redondo J."/>
            <person name="Sanchez-de la Vega G."/>
            <person name="Aguirre-Liguori J.A."/>
            <person name="Castellanos-Morales G."/>
            <person name="Gutierrez-Guerrero Y.T."/>
            <person name="Aguirre-Dugua X."/>
            <person name="Aguirre-Planter E."/>
            <person name="Tenaillon M.I."/>
            <person name="Lira-Saade R."/>
            <person name="Eguiarte L.E."/>
        </authorList>
    </citation>
    <scope>NUCLEOTIDE SEQUENCE [LARGE SCALE GENOMIC DNA]</scope>
    <source>
        <strain evidence="3">JBR-2021</strain>
    </source>
</reference>
<keyword evidence="2" id="KW-0732">Signal</keyword>
<gene>
    <name evidence="3" type="ORF">SDJN03_13494</name>
</gene>
<name>A0AAV6N883_9ROSI</name>
<sequence length="104" mass="11707">MTMMKRTLLLFAVFLLLVFTDATMHSVIKKKDARKLAQSFSGQIPKTGVFGGVKYSEDADVAQADVGMNNNEDEDDENLGYKNYGKGSDTETHRYFSSEKPYRP</sequence>
<feature type="non-terminal residue" evidence="3">
    <location>
        <position position="1"/>
    </location>
</feature>
<proteinExistence type="predicted"/>
<evidence type="ECO:0000256" key="1">
    <source>
        <dbReference type="SAM" id="MobiDB-lite"/>
    </source>
</evidence>